<feature type="compositionally biased region" description="Low complexity" evidence="1">
    <location>
        <begin position="1688"/>
        <end position="1701"/>
    </location>
</feature>
<feature type="region of interest" description="Disordered" evidence="1">
    <location>
        <begin position="730"/>
        <end position="749"/>
    </location>
</feature>
<organism evidence="2">
    <name type="scientific">Tetraselmis sp. GSL018</name>
    <dbReference type="NCBI Taxonomy" id="582737"/>
    <lineage>
        <taxon>Eukaryota</taxon>
        <taxon>Viridiplantae</taxon>
        <taxon>Chlorophyta</taxon>
        <taxon>core chlorophytes</taxon>
        <taxon>Chlorodendrophyceae</taxon>
        <taxon>Chlorodendrales</taxon>
        <taxon>Chlorodendraceae</taxon>
        <taxon>Tetraselmis</taxon>
    </lineage>
</organism>
<feature type="region of interest" description="Disordered" evidence="1">
    <location>
        <begin position="827"/>
        <end position="885"/>
    </location>
</feature>
<reference evidence="2" key="1">
    <citation type="submission" date="2014-05" db="EMBL/GenBank/DDBJ databases">
        <title>The transcriptome of the halophilic microalga Tetraselmis sp. GSL018 isolated from the Great Salt Lake, Utah.</title>
        <authorList>
            <person name="Jinkerson R.E."/>
            <person name="D'Adamo S."/>
            <person name="Posewitz M.C."/>
        </authorList>
    </citation>
    <scope>NUCLEOTIDE SEQUENCE</scope>
    <source>
        <strain evidence="2">GSL018</strain>
    </source>
</reference>
<feature type="compositionally biased region" description="Basic and acidic residues" evidence="1">
    <location>
        <begin position="608"/>
        <end position="630"/>
    </location>
</feature>
<feature type="compositionally biased region" description="Basic and acidic residues" evidence="1">
    <location>
        <begin position="1181"/>
        <end position="1197"/>
    </location>
</feature>
<feature type="region of interest" description="Disordered" evidence="1">
    <location>
        <begin position="1758"/>
        <end position="1958"/>
    </location>
</feature>
<feature type="region of interest" description="Disordered" evidence="1">
    <location>
        <begin position="385"/>
        <end position="410"/>
    </location>
</feature>
<feature type="region of interest" description="Disordered" evidence="1">
    <location>
        <begin position="1040"/>
        <end position="1059"/>
    </location>
</feature>
<feature type="compositionally biased region" description="Low complexity" evidence="1">
    <location>
        <begin position="834"/>
        <end position="844"/>
    </location>
</feature>
<evidence type="ECO:0000256" key="1">
    <source>
        <dbReference type="SAM" id="MobiDB-lite"/>
    </source>
</evidence>
<feature type="compositionally biased region" description="Basic and acidic residues" evidence="1">
    <location>
        <begin position="1711"/>
        <end position="1722"/>
    </location>
</feature>
<feature type="region of interest" description="Disordered" evidence="1">
    <location>
        <begin position="248"/>
        <end position="315"/>
    </location>
</feature>
<proteinExistence type="predicted"/>
<feature type="compositionally biased region" description="Low complexity" evidence="1">
    <location>
        <begin position="1892"/>
        <end position="1902"/>
    </location>
</feature>
<feature type="compositionally biased region" description="Low complexity" evidence="1">
    <location>
        <begin position="868"/>
        <end position="879"/>
    </location>
</feature>
<evidence type="ECO:0000313" key="2">
    <source>
        <dbReference type="EMBL" id="JAC77184.1"/>
    </source>
</evidence>
<feature type="compositionally biased region" description="Basic and acidic residues" evidence="1">
    <location>
        <begin position="1160"/>
        <end position="1170"/>
    </location>
</feature>
<name>A0A061S2H3_9CHLO</name>
<feature type="compositionally biased region" description="Polar residues" evidence="1">
    <location>
        <begin position="1857"/>
        <end position="1868"/>
    </location>
</feature>
<feature type="region of interest" description="Disordered" evidence="1">
    <location>
        <begin position="1274"/>
        <end position="1296"/>
    </location>
</feature>
<feature type="region of interest" description="Disordered" evidence="1">
    <location>
        <begin position="1578"/>
        <end position="1614"/>
    </location>
</feature>
<feature type="compositionally biased region" description="Basic residues" evidence="1">
    <location>
        <begin position="1948"/>
        <end position="1958"/>
    </location>
</feature>
<sequence>MTSPRSENAQKLERKPFLQISSNTSPCRLSPNSNVQNCGQALNTMEDNQMSKSFPDACDSPVFLQQVRQRTADKREGASCGINLNQDRHDVRSSAWIQQGFESAVNYTEGLLGNLSCLSDGTGVCTGDSIAVTSWQDRLLHQNQKSREGIMMQSFALTDVSLGESSDDGSFNAEAGLETFDQDISCRGILEIPDQLDGLDLIGIPHDAVVGAGGGVNNRGTEDCSSINFEQIAGEAISLCQDICDSEPSSVDRNDESVGPSMLNSGFPGQEPDCPLSLTSNGGTSQLIQSQCQGKASKAENLPNKEPRPCNLPEDNEFSSVVPQLSEYKGKDLHSEDGLQTTGCISSGSDDLMLVGHSSELSFNRFAAELPEQRSIPETSNEIAEAEKWEHGSKQCAAQGDAANWNGGSLQHDAIPLSGSAHSDAQASNLTISVSHCSPSKPNAATAPENASGAVLNQGTTQLSLQSAMCSSDVQEMKNVMLEPSGGEGELQQSYQEKCSEDSEAVMPKPFPFVEHDSDEVPPVHILQLSPASGLPVDMHDFEEKRSAPDEVACPLPADHQSCWRSAEAEDRMPAAFGVLEPQQEKTGLSEPGNQSGLSLSALGCEHTVPDDSEKQFGDGCAHEGKEHFPGEGVGHNRGAESAQHDAATSLEGKTLKQPGCGNDHSRNGASQEPVDCVESPMGLTKTVTEIDGNVESIEENSGSVCLEPQIPQDQEHAIQERCLQFFPDESHCRDSEPKPDSNDSVPAHISCESGLKDGATNDENCLIQGDRLERSLDDVKASDIREVVGLDELMSGLSLSDSKCSRWEGPGVEEPPLAALHTVAAEQHGGGTSSSDSLQDQQQVSKDAGLKDFRGPCAESDTAPQHGSSAAGAQSGSSERGQPWMMGAHTNVFYDDDMRASVQVRTIDSALRAWKTPPAKFPSGGLNETDRKAIDAALKSSTAIDAEIKAQAQKDGFSGGVVALGSLDGTEGKTSDGKDGGYVASLVETANTPKQTSCAGGLVEVTLDIGQDATVSVDLRPFHQTIEPAAQQVYQSTIQRPGGHSVGPASERQTDSPRNTAIAEEDEMAEMLEQLSMFIETPPVPGACKEKRDPTPDREIMDAFLEKFAFVDDAAETTLGAAEADGGTQVDVKETDNWKGEVLHGLTQANVSSPPMEGATRKSETEDSPHNAAWRSPTPRLREQMPESGSKSEAKANLDGSEQQWGLQAMQECNERGLPAAQVPRAALSVLLSVAGDRVVLSYGERLSQQEDCTGQQQAPTAPVLDCATEEVDPNLKHEEDQPPDADQAKAAGSEECLSTQLLESEGFSIPSWWADALNMDASMVLTGVSMAVQNLSSSPIGDALDLESPLAGADCPKEEGLPRCGKDNVQLESIFEDAAALARSLEQSASRKPKKGGSSSKGKGHHDACTAAPPKEFSVGTLSPKAATRASKLRAPKGSFHFFEGKGKESNSGACVSSSVAPFATKSIEELFSAPTPARFRAGTAHRAPSPNIHVSFEAKPSARKGQRDRFLFGGGASCPAPIFNLEAECSVTASPTSWLFPVHPLAEAGSENGRAAEGVGEKLFSKLLSVADDDPREGELAGAAAPGEVPVWGRSGSKRASPEPELSAGKSCSLSSATGVFKTALSEGASAVHVASSSETFVTSSSRGCSRAFPLADQDAPLKSHRASTASSGTRTVRRIRRSAETSSSPSSAATASACLGAPNKASGEGKQEHTEDFGGKNLADSTRASHSASSSALDSNATIAAKAPLGQMASKLPTAPSIRSGGAPSSGTGVLYVQANDPASTSKGKGSKTAGEKKAVSSQGGSGSGFQRMLSMGVSRLKKPGTFGWSSNSRQAAPSPSSQTPRGPFSWRGTPSTPSGNSAQPPAHISVGAGKRRRRCPEREEADASAASATGGSSPPLVAAPDPPEHSMAKKASSAFRKMSTPLSGLKKTYSRFMGTPGSKSRKPPHQPSN</sequence>
<gene>
    <name evidence="2" type="ORF">TSPGSL018_18328</name>
</gene>
<protein>
    <submittedName>
        <fullName evidence="2">Uncharacterized protein</fullName>
    </submittedName>
</protein>
<feature type="region of interest" description="Disordered" evidence="1">
    <location>
        <begin position="1146"/>
        <end position="1202"/>
    </location>
</feature>
<accession>A0A061S2H3</accession>
<feature type="compositionally biased region" description="Low complexity" evidence="1">
    <location>
        <begin position="1727"/>
        <end position="1743"/>
    </location>
</feature>
<feature type="compositionally biased region" description="Polar residues" evidence="1">
    <location>
        <begin position="277"/>
        <end position="294"/>
    </location>
</feature>
<feature type="compositionally biased region" description="Polar residues" evidence="1">
    <location>
        <begin position="1832"/>
        <end position="1849"/>
    </location>
</feature>
<feature type="region of interest" description="Disordered" evidence="1">
    <location>
        <begin position="585"/>
        <end position="677"/>
    </location>
</feature>
<feature type="compositionally biased region" description="Basic and acidic residues" evidence="1">
    <location>
        <begin position="730"/>
        <end position="742"/>
    </location>
</feature>
<feature type="region of interest" description="Disordered" evidence="1">
    <location>
        <begin position="1662"/>
        <end position="1743"/>
    </location>
</feature>
<dbReference type="EMBL" id="GBEZ01008352">
    <property type="protein sequence ID" value="JAC77184.1"/>
    <property type="molecule type" value="Transcribed_RNA"/>
</dbReference>
<feature type="region of interest" description="Disordered" evidence="1">
    <location>
        <begin position="1387"/>
        <end position="1425"/>
    </location>
</feature>